<accession>A0ABT3PB28</accession>
<dbReference type="CDD" id="cd06420">
    <property type="entry name" value="GT2_Chondriotin_Pol_N"/>
    <property type="match status" value="1"/>
</dbReference>
<evidence type="ECO:0000313" key="3">
    <source>
        <dbReference type="Proteomes" id="UP001142810"/>
    </source>
</evidence>
<dbReference type="InterPro" id="IPR050834">
    <property type="entry name" value="Glycosyltransf_2"/>
</dbReference>
<dbReference type="PANTHER" id="PTHR43685">
    <property type="entry name" value="GLYCOSYLTRANSFERASE"/>
    <property type="match status" value="1"/>
</dbReference>
<keyword evidence="3" id="KW-1185">Reference proteome</keyword>
<dbReference type="Gene3D" id="3.90.550.10">
    <property type="entry name" value="Spore Coat Polysaccharide Biosynthesis Protein SpsA, Chain A"/>
    <property type="match status" value="1"/>
</dbReference>
<dbReference type="Proteomes" id="UP001142810">
    <property type="component" value="Unassembled WGS sequence"/>
</dbReference>
<dbReference type="RefSeq" id="WP_265618841.1">
    <property type="nucleotide sequence ID" value="NZ_JAPFRD010000013.1"/>
</dbReference>
<dbReference type="InterPro" id="IPR029044">
    <property type="entry name" value="Nucleotide-diphossugar_trans"/>
</dbReference>
<dbReference type="EMBL" id="JAPFRD010000013">
    <property type="protein sequence ID" value="MCW8109953.1"/>
    <property type="molecule type" value="Genomic_DNA"/>
</dbReference>
<protein>
    <submittedName>
        <fullName evidence="2">Glycosyltransferase family 2 protein</fullName>
    </submittedName>
</protein>
<feature type="domain" description="Glycosyltransferase 2-like" evidence="1">
    <location>
        <begin position="3"/>
        <end position="100"/>
    </location>
</feature>
<name>A0ABT3PB28_9ALTE</name>
<dbReference type="PANTHER" id="PTHR43685:SF3">
    <property type="entry name" value="SLR2126 PROTEIN"/>
    <property type="match status" value="1"/>
</dbReference>
<evidence type="ECO:0000313" key="2">
    <source>
        <dbReference type="EMBL" id="MCW8109953.1"/>
    </source>
</evidence>
<comment type="caution">
    <text evidence="2">The sequence shown here is derived from an EMBL/GenBank/DDBJ whole genome shotgun (WGS) entry which is preliminary data.</text>
</comment>
<sequence length="277" mass="31739">MISVIFSTYNSPDWMEKTLWGLHYQTFQDFEIIIADDGSTHETQQRIAEFEQASQRNIKHVWQPDDGFQKTRILNKALMEAEGDYVVFTDGDCIMRNDFLAVHDHYREPGYFLSGGYFKLPMSTSKAITRDDIANGRPFDVNWLVANGLKKTHKTMKLTANGWKAKLLNTLTPTNASWNGHNASGWIKDIFAVNGFDERMQYGGEDRELGERLLNRGLKSKQIRYSAICVHLDHARGYATQEMRDKNQAIRNSTKSEKKIWTPYGIEKTEIAQASGS</sequence>
<gene>
    <name evidence="2" type="ORF">OPS25_15715</name>
</gene>
<evidence type="ECO:0000259" key="1">
    <source>
        <dbReference type="Pfam" id="PF00535"/>
    </source>
</evidence>
<organism evidence="2 3">
    <name type="scientific">Alteromonas aquimaris</name>
    <dbReference type="NCBI Taxonomy" id="2998417"/>
    <lineage>
        <taxon>Bacteria</taxon>
        <taxon>Pseudomonadati</taxon>
        <taxon>Pseudomonadota</taxon>
        <taxon>Gammaproteobacteria</taxon>
        <taxon>Alteromonadales</taxon>
        <taxon>Alteromonadaceae</taxon>
        <taxon>Alteromonas/Salinimonas group</taxon>
        <taxon>Alteromonas</taxon>
    </lineage>
</organism>
<dbReference type="Pfam" id="PF00535">
    <property type="entry name" value="Glycos_transf_2"/>
    <property type="match status" value="1"/>
</dbReference>
<proteinExistence type="predicted"/>
<reference evidence="2" key="1">
    <citation type="submission" date="2022-11" db="EMBL/GenBank/DDBJ databases">
        <title>Alteromonas sp. nov., isolated from sea water of the Qingdao.</title>
        <authorList>
            <person name="Wang Q."/>
        </authorList>
    </citation>
    <scope>NUCLEOTIDE SEQUENCE</scope>
    <source>
        <strain evidence="2">ASW11-7</strain>
    </source>
</reference>
<dbReference type="InterPro" id="IPR001173">
    <property type="entry name" value="Glyco_trans_2-like"/>
</dbReference>
<dbReference type="SUPFAM" id="SSF53448">
    <property type="entry name" value="Nucleotide-diphospho-sugar transferases"/>
    <property type="match status" value="1"/>
</dbReference>